<dbReference type="PANTHER" id="PTHR40083:SF1">
    <property type="entry name" value="UPF0122 PROTEIN YLXM"/>
    <property type="match status" value="1"/>
</dbReference>
<dbReference type="SUPFAM" id="SSF88659">
    <property type="entry name" value="Sigma3 and sigma4 domains of RNA polymerase sigma factors"/>
    <property type="match status" value="1"/>
</dbReference>
<reference evidence="4 5" key="1">
    <citation type="journal article" date="2019" name="Nat. Med.">
        <title>A library of human gut bacterial isolates paired with longitudinal multiomics data enables mechanistic microbiome research.</title>
        <authorList>
            <person name="Poyet M."/>
            <person name="Groussin M."/>
            <person name="Gibbons S.M."/>
            <person name="Avila-Pacheco J."/>
            <person name="Jiang X."/>
            <person name="Kearney S.M."/>
            <person name="Perrotta A.R."/>
            <person name="Berdy B."/>
            <person name="Zhao S."/>
            <person name="Lieberman T.D."/>
            <person name="Swanson P.K."/>
            <person name="Smith M."/>
            <person name="Roesemann S."/>
            <person name="Alexander J.E."/>
            <person name="Rich S.A."/>
            <person name="Livny J."/>
            <person name="Vlamakis H."/>
            <person name="Clish C."/>
            <person name="Bullock K."/>
            <person name="Deik A."/>
            <person name="Scott J."/>
            <person name="Pierce K.A."/>
            <person name="Xavier R.J."/>
            <person name="Alm E.J."/>
        </authorList>
    </citation>
    <scope>NUCLEOTIDE SEQUENCE [LARGE SCALE GENOMIC DNA]</scope>
    <source>
        <strain evidence="4 5">BIOML-A198</strain>
    </source>
</reference>
<dbReference type="RefSeq" id="WP_006783810.1">
    <property type="nucleotide sequence ID" value="NZ_CABJBH010000008.1"/>
</dbReference>
<dbReference type="OrthoDB" id="6392at2"/>
<dbReference type="Pfam" id="PF04297">
    <property type="entry name" value="UPF0122"/>
    <property type="match status" value="1"/>
</dbReference>
<protein>
    <recommendedName>
        <fullName evidence="3">UPF0122 protein GMA92_00690</fullName>
    </recommendedName>
</protein>
<accession>A0A173R224</accession>
<dbReference type="InterPro" id="IPR036388">
    <property type="entry name" value="WH-like_DNA-bd_sf"/>
</dbReference>
<name>A0A173R224_9FIRM</name>
<dbReference type="Gene3D" id="1.10.10.10">
    <property type="entry name" value="Winged helix-like DNA-binding domain superfamily/Winged helix DNA-binding domain"/>
    <property type="match status" value="1"/>
</dbReference>
<comment type="caution">
    <text evidence="4">The sequence shown here is derived from an EMBL/GenBank/DDBJ whole genome shotgun (WGS) entry which is preliminary data.</text>
</comment>
<dbReference type="InterPro" id="IPR054831">
    <property type="entry name" value="UPF0122_fam_protein"/>
</dbReference>
<dbReference type="GeneID" id="60060019"/>
<dbReference type="Proteomes" id="UP000487649">
    <property type="component" value="Unassembled WGS sequence"/>
</dbReference>
<comment type="similarity">
    <text evidence="1 3">Belongs to the UPF0122 family.</text>
</comment>
<evidence type="ECO:0000256" key="1">
    <source>
        <dbReference type="ARBA" id="ARBA00008720"/>
    </source>
</evidence>
<gene>
    <name evidence="4" type="ORF">GMA92_00690</name>
</gene>
<evidence type="ECO:0000313" key="4">
    <source>
        <dbReference type="EMBL" id="MTK19955.1"/>
    </source>
</evidence>
<dbReference type="InterPro" id="IPR007394">
    <property type="entry name" value="UPF0122"/>
</dbReference>
<evidence type="ECO:0000256" key="2">
    <source>
        <dbReference type="ARBA" id="ARBA00024764"/>
    </source>
</evidence>
<dbReference type="InterPro" id="IPR013324">
    <property type="entry name" value="RNA_pol_sigma_r3/r4-like"/>
</dbReference>
<organism evidence="4 5">
    <name type="scientific">Turicibacter sanguinis</name>
    <dbReference type="NCBI Taxonomy" id="154288"/>
    <lineage>
        <taxon>Bacteria</taxon>
        <taxon>Bacillati</taxon>
        <taxon>Bacillota</taxon>
        <taxon>Erysipelotrichia</taxon>
        <taxon>Erysipelotrichales</taxon>
        <taxon>Turicibacteraceae</taxon>
        <taxon>Turicibacter</taxon>
    </lineage>
</organism>
<evidence type="ECO:0000256" key="3">
    <source>
        <dbReference type="HAMAP-Rule" id="MF_00245"/>
    </source>
</evidence>
<dbReference type="NCBIfam" id="NF001070">
    <property type="entry name" value="PRK00118.1-6"/>
    <property type="match status" value="1"/>
</dbReference>
<dbReference type="PANTHER" id="PTHR40083">
    <property type="entry name" value="UPF0122 PROTEIN CBO2450/CLC_2298"/>
    <property type="match status" value="1"/>
</dbReference>
<dbReference type="AlphaFoldDB" id="A0A173R224"/>
<sequence>MLEKVNRMNELYDAYQVLLTSKQKTYLELYYQEDLSLSEIAEQFEVSRNAVFDNIKRTEKLLEDYETKLQLLKKREIREEILDQMQVHTQDEQMMKWINELQQLDLEV</sequence>
<dbReference type="HAMAP" id="MF_00245">
    <property type="entry name" value="UPF0122"/>
    <property type="match status" value="1"/>
</dbReference>
<keyword evidence="4" id="KW-0238">DNA-binding</keyword>
<dbReference type="GO" id="GO:0003677">
    <property type="term" value="F:DNA binding"/>
    <property type="evidence" value="ECO:0007669"/>
    <property type="project" value="UniProtKB-KW"/>
</dbReference>
<evidence type="ECO:0000313" key="5">
    <source>
        <dbReference type="Proteomes" id="UP000487649"/>
    </source>
</evidence>
<proteinExistence type="inferred from homology"/>
<dbReference type="NCBIfam" id="NF045758">
    <property type="entry name" value="YlxM"/>
    <property type="match status" value="1"/>
</dbReference>
<dbReference type="EMBL" id="WMQE01000001">
    <property type="protein sequence ID" value="MTK19955.1"/>
    <property type="molecule type" value="Genomic_DNA"/>
</dbReference>
<comment type="function">
    <text evidence="2 3">Might take part in the signal recognition particle (SRP) pathway. This is inferred from the conservation of its genetic proximity to ftsY/ffh. May be a regulatory protein.</text>
</comment>